<dbReference type="AlphaFoldDB" id="A0A399JG90"/>
<keyword evidence="3 9" id="KW-0548">Nucleotidyltransferase</keyword>
<accession>A0A399JG90</accession>
<dbReference type="GO" id="GO:0003677">
    <property type="term" value="F:DNA binding"/>
    <property type="evidence" value="ECO:0007669"/>
    <property type="project" value="InterPro"/>
</dbReference>
<dbReference type="InterPro" id="IPR027417">
    <property type="entry name" value="P-loop_NTPase"/>
</dbReference>
<evidence type="ECO:0000256" key="3">
    <source>
        <dbReference type="ARBA" id="ARBA00022695"/>
    </source>
</evidence>
<dbReference type="NCBIfam" id="TIGR01128">
    <property type="entry name" value="holA"/>
    <property type="match status" value="1"/>
</dbReference>
<evidence type="ECO:0000313" key="9">
    <source>
        <dbReference type="EMBL" id="RII43152.1"/>
    </source>
</evidence>
<organism evidence="9 10">
    <name type="scientific">Galactobacter valiniphilus</name>
    <dbReference type="NCBI Taxonomy" id="2676122"/>
    <lineage>
        <taxon>Bacteria</taxon>
        <taxon>Bacillati</taxon>
        <taxon>Actinomycetota</taxon>
        <taxon>Actinomycetes</taxon>
        <taxon>Micrococcales</taxon>
        <taxon>Micrococcaceae</taxon>
        <taxon>Galactobacter</taxon>
    </lineage>
</organism>
<gene>
    <name evidence="9" type="primary">holA</name>
    <name evidence="9" type="ORF">DWB68_03735</name>
</gene>
<evidence type="ECO:0000256" key="4">
    <source>
        <dbReference type="ARBA" id="ARBA00022705"/>
    </source>
</evidence>
<evidence type="ECO:0000256" key="5">
    <source>
        <dbReference type="ARBA" id="ARBA00022932"/>
    </source>
</evidence>
<evidence type="ECO:0000256" key="7">
    <source>
        <dbReference type="ARBA" id="ARBA00049244"/>
    </source>
</evidence>
<keyword evidence="10" id="KW-1185">Reference proteome</keyword>
<dbReference type="PANTHER" id="PTHR34388">
    <property type="entry name" value="DNA POLYMERASE III SUBUNIT DELTA"/>
    <property type="match status" value="1"/>
</dbReference>
<dbReference type="GO" id="GO:0003887">
    <property type="term" value="F:DNA-directed DNA polymerase activity"/>
    <property type="evidence" value="ECO:0007669"/>
    <property type="project" value="UniProtKB-KW"/>
</dbReference>
<evidence type="ECO:0000256" key="6">
    <source>
        <dbReference type="ARBA" id="ARBA00034754"/>
    </source>
</evidence>
<comment type="catalytic activity">
    <reaction evidence="7">
        <text>DNA(n) + a 2'-deoxyribonucleoside 5'-triphosphate = DNA(n+1) + diphosphate</text>
        <dbReference type="Rhea" id="RHEA:22508"/>
        <dbReference type="Rhea" id="RHEA-COMP:17339"/>
        <dbReference type="Rhea" id="RHEA-COMP:17340"/>
        <dbReference type="ChEBI" id="CHEBI:33019"/>
        <dbReference type="ChEBI" id="CHEBI:61560"/>
        <dbReference type="ChEBI" id="CHEBI:173112"/>
        <dbReference type="EC" id="2.7.7.7"/>
    </reaction>
</comment>
<comment type="caution">
    <text evidence="9">The sequence shown here is derived from an EMBL/GenBank/DDBJ whole genome shotgun (WGS) entry which is preliminary data.</text>
</comment>
<keyword evidence="2 9" id="KW-0808">Transferase</keyword>
<evidence type="ECO:0000256" key="1">
    <source>
        <dbReference type="ARBA" id="ARBA00012417"/>
    </source>
</evidence>
<evidence type="ECO:0000256" key="2">
    <source>
        <dbReference type="ARBA" id="ARBA00022679"/>
    </source>
</evidence>
<dbReference type="GO" id="GO:0006261">
    <property type="term" value="P:DNA-templated DNA replication"/>
    <property type="evidence" value="ECO:0007669"/>
    <property type="project" value="TreeGrafter"/>
</dbReference>
<dbReference type="SUPFAM" id="SSF52540">
    <property type="entry name" value="P-loop containing nucleoside triphosphate hydrolases"/>
    <property type="match status" value="1"/>
</dbReference>
<feature type="domain" description="DNA polymerase III delta subunit-like C-terminal" evidence="8">
    <location>
        <begin position="215"/>
        <end position="329"/>
    </location>
</feature>
<name>A0A399JG90_9MICC</name>
<dbReference type="PANTHER" id="PTHR34388:SF1">
    <property type="entry name" value="DNA POLYMERASE III SUBUNIT DELTA"/>
    <property type="match status" value="1"/>
</dbReference>
<dbReference type="GO" id="GO:0009360">
    <property type="term" value="C:DNA polymerase III complex"/>
    <property type="evidence" value="ECO:0007669"/>
    <property type="project" value="TreeGrafter"/>
</dbReference>
<evidence type="ECO:0000313" key="10">
    <source>
        <dbReference type="Proteomes" id="UP000265419"/>
    </source>
</evidence>
<dbReference type="Proteomes" id="UP000265419">
    <property type="component" value="Unassembled WGS sequence"/>
</dbReference>
<dbReference type="Gene3D" id="1.20.272.10">
    <property type="match status" value="1"/>
</dbReference>
<protein>
    <recommendedName>
        <fullName evidence="1">DNA-directed DNA polymerase</fullName>
        <ecNumber evidence="1">2.7.7.7</ecNumber>
    </recommendedName>
</protein>
<dbReference type="InterPro" id="IPR005790">
    <property type="entry name" value="DNA_polIII_delta"/>
</dbReference>
<proteinExistence type="inferred from homology"/>
<dbReference type="EC" id="2.7.7.7" evidence="1"/>
<dbReference type="RefSeq" id="WP_119423800.1">
    <property type="nucleotide sequence ID" value="NZ_QQXK01000005.1"/>
</dbReference>
<dbReference type="Gene3D" id="3.40.50.300">
    <property type="entry name" value="P-loop containing nucleotide triphosphate hydrolases"/>
    <property type="match status" value="1"/>
</dbReference>
<keyword evidence="4" id="KW-0235">DNA replication</keyword>
<dbReference type="InterPro" id="IPR048466">
    <property type="entry name" value="DNA_pol3_delta-like_C"/>
</dbReference>
<dbReference type="SUPFAM" id="SSF48019">
    <property type="entry name" value="post-AAA+ oligomerization domain-like"/>
    <property type="match status" value="1"/>
</dbReference>
<comment type="similarity">
    <text evidence="6">Belongs to the DNA polymerase HolA subunit family.</text>
</comment>
<sequence length="337" mass="35401">MPPRTPARSAGKNARGLSFREAAPRPLVLLMGSDGYQAARAFQSIREAARAADPETEVTRFDAAHYEGGELLLSASPSLFGGGALIEFHGLEAMNEAAQRDLLGYVAAPDPEVVLVAHHGGGNRGKGLVDAFKKVGLVIDCAPLKKDAEKLEFVQDEFKAARRRIDTEAARALVSAVGSDLAELGSACRQLIEDTDGTVDEAAVKSYFGGRVEATGFAVADAAMAGRGAAAVSLLRHAMATGVDPVPIVAALAMKVRQAAAVAGARESANSLASRLKMAPWQVQQAQEVARRFAPADLAAAVRLVAETDAMVKGASRDPRYAVERAVVSLSRYAARR</sequence>
<dbReference type="InterPro" id="IPR008921">
    <property type="entry name" value="DNA_pol3_clamp-load_cplx_C"/>
</dbReference>
<dbReference type="Pfam" id="PF21694">
    <property type="entry name" value="DNA_pol3_delta_C"/>
    <property type="match status" value="1"/>
</dbReference>
<evidence type="ECO:0000259" key="8">
    <source>
        <dbReference type="Pfam" id="PF21694"/>
    </source>
</evidence>
<dbReference type="EMBL" id="QQXK01000005">
    <property type="protein sequence ID" value="RII43152.1"/>
    <property type="molecule type" value="Genomic_DNA"/>
</dbReference>
<keyword evidence="5" id="KW-0239">DNA-directed DNA polymerase</keyword>
<reference evidence="9 10" key="1">
    <citation type="submission" date="2018-07" db="EMBL/GenBank/DDBJ databases">
        <title>Arthrobacter sp. nov., isolated from raw cow's milk with high bacterial count.</title>
        <authorList>
            <person name="Hahne J."/>
            <person name="Isele D."/>
            <person name="Lipski A."/>
        </authorList>
    </citation>
    <scope>NUCLEOTIDE SEQUENCE [LARGE SCALE GENOMIC DNA]</scope>
    <source>
        <strain evidence="9 10">JZ R-35</strain>
    </source>
</reference>